<protein>
    <recommendedName>
        <fullName evidence="4">S-adenosyl-L-homocysteine hydrolase</fullName>
    </recommendedName>
</protein>
<dbReference type="RefSeq" id="WP_244153581.1">
    <property type="nucleotide sequence ID" value="NZ_FNBP01000001.1"/>
</dbReference>
<keyword evidence="3" id="KW-1185">Reference proteome</keyword>
<dbReference type="EMBL" id="FNBP01000001">
    <property type="protein sequence ID" value="SDF18778.1"/>
    <property type="molecule type" value="Genomic_DNA"/>
</dbReference>
<accession>A0A1G7J1P6</accession>
<evidence type="ECO:0000313" key="3">
    <source>
        <dbReference type="Proteomes" id="UP000199399"/>
    </source>
</evidence>
<keyword evidence="1" id="KW-0732">Signal</keyword>
<dbReference type="STRING" id="218672.SAMN04489759_101546"/>
<reference evidence="3" key="1">
    <citation type="submission" date="2016-10" db="EMBL/GenBank/DDBJ databases">
        <authorList>
            <person name="Varghese N."/>
            <person name="Submissions S."/>
        </authorList>
    </citation>
    <scope>NUCLEOTIDE SEQUENCE [LARGE SCALE GENOMIC DNA]</scope>
    <source>
        <strain evidence="3">DSM 16477</strain>
    </source>
</reference>
<feature type="signal peptide" evidence="1">
    <location>
        <begin position="1"/>
        <end position="23"/>
    </location>
</feature>
<dbReference type="Proteomes" id="UP000199399">
    <property type="component" value="Unassembled WGS sequence"/>
</dbReference>
<evidence type="ECO:0000313" key="2">
    <source>
        <dbReference type="EMBL" id="SDF18778.1"/>
    </source>
</evidence>
<evidence type="ECO:0000256" key="1">
    <source>
        <dbReference type="SAM" id="SignalP"/>
    </source>
</evidence>
<sequence length="100" mass="10750">MKPVFSGLILAVTFGSFAGIAQAEEVCMPQHEMKSALIDWYGEEPVPGQAKENSQLWASEQSGTWTLVKSMADGNACVMAQGNDWMEGVTGNKQLAALLD</sequence>
<organism evidence="2 3">
    <name type="scientific">Sulfitobacter delicatus</name>
    <dbReference type="NCBI Taxonomy" id="218672"/>
    <lineage>
        <taxon>Bacteria</taxon>
        <taxon>Pseudomonadati</taxon>
        <taxon>Pseudomonadota</taxon>
        <taxon>Alphaproteobacteria</taxon>
        <taxon>Rhodobacterales</taxon>
        <taxon>Roseobacteraceae</taxon>
        <taxon>Sulfitobacter</taxon>
    </lineage>
</organism>
<proteinExistence type="predicted"/>
<gene>
    <name evidence="2" type="ORF">SAMN04489759_101546</name>
</gene>
<feature type="chain" id="PRO_5011585850" description="S-adenosyl-L-homocysteine hydrolase" evidence="1">
    <location>
        <begin position="24"/>
        <end position="100"/>
    </location>
</feature>
<name>A0A1G7J1P6_9RHOB</name>
<dbReference type="AlphaFoldDB" id="A0A1G7J1P6"/>
<evidence type="ECO:0008006" key="4">
    <source>
        <dbReference type="Google" id="ProtNLM"/>
    </source>
</evidence>